<dbReference type="PROSITE" id="PS50873">
    <property type="entry name" value="PEROXIDASE_4"/>
    <property type="match status" value="2"/>
</dbReference>
<dbReference type="Pfam" id="PF00141">
    <property type="entry name" value="peroxidase"/>
    <property type="match status" value="2"/>
</dbReference>
<dbReference type="EMBL" id="GIBP01001197">
    <property type="protein sequence ID" value="NDV30166.1"/>
    <property type="molecule type" value="Transcribed_RNA"/>
</dbReference>
<keyword evidence="2" id="KW-0575">Peroxidase</keyword>
<dbReference type="InterPro" id="IPR000763">
    <property type="entry name" value="Catalase_peroxidase"/>
</dbReference>
<dbReference type="GO" id="GO:0005829">
    <property type="term" value="C:cytosol"/>
    <property type="evidence" value="ECO:0007669"/>
    <property type="project" value="TreeGrafter"/>
</dbReference>
<feature type="domain" description="Plant heme peroxidase family profile" evidence="9">
    <location>
        <begin position="42"/>
        <end position="381"/>
    </location>
</feature>
<protein>
    <recommendedName>
        <fullName evidence="9">Plant heme peroxidase family profile domain-containing protein</fullName>
    </recommendedName>
</protein>
<dbReference type="PRINTS" id="PR00458">
    <property type="entry name" value="PEROXIDASE"/>
</dbReference>
<dbReference type="PROSITE" id="PS00435">
    <property type="entry name" value="PEROXIDASE_1"/>
    <property type="match status" value="1"/>
</dbReference>
<dbReference type="SUPFAM" id="SSF48113">
    <property type="entry name" value="Heme-dependent peroxidases"/>
    <property type="match status" value="2"/>
</dbReference>
<dbReference type="Gene3D" id="1.10.420.10">
    <property type="entry name" value="Peroxidase, domain 2"/>
    <property type="match status" value="2"/>
</dbReference>
<dbReference type="GO" id="GO:0004096">
    <property type="term" value="F:catalase activity"/>
    <property type="evidence" value="ECO:0007669"/>
    <property type="project" value="InterPro"/>
</dbReference>
<keyword evidence="7" id="KW-0376">Hydrogen peroxide</keyword>
<evidence type="ECO:0000256" key="7">
    <source>
        <dbReference type="ARBA" id="ARBA00023324"/>
    </source>
</evidence>
<reference evidence="10" key="1">
    <citation type="journal article" date="2020" name="J. Eukaryot. Microbiol.">
        <title>De novo Sequencing, Assembly and Annotation of the Transcriptome for the Free-Living Testate Amoeba Arcella intermedia.</title>
        <authorList>
            <person name="Ribeiro G.M."/>
            <person name="Porfirio-Sousa A.L."/>
            <person name="Maurer-Alcala X.X."/>
            <person name="Katz L.A."/>
            <person name="Lahr D.J.G."/>
        </authorList>
    </citation>
    <scope>NUCLEOTIDE SEQUENCE</scope>
</reference>
<dbReference type="GO" id="GO:0046872">
    <property type="term" value="F:metal ion binding"/>
    <property type="evidence" value="ECO:0007669"/>
    <property type="project" value="UniProtKB-KW"/>
</dbReference>
<dbReference type="AlphaFoldDB" id="A0A6B2KZL8"/>
<accession>A0A6B2KZL8</accession>
<evidence type="ECO:0000256" key="2">
    <source>
        <dbReference type="ARBA" id="ARBA00022559"/>
    </source>
</evidence>
<proteinExistence type="predicted"/>
<dbReference type="GO" id="GO:0070301">
    <property type="term" value="P:cellular response to hydrogen peroxide"/>
    <property type="evidence" value="ECO:0007669"/>
    <property type="project" value="TreeGrafter"/>
</dbReference>
<evidence type="ECO:0000256" key="4">
    <source>
        <dbReference type="ARBA" id="ARBA00022723"/>
    </source>
</evidence>
<dbReference type="GO" id="GO:0020037">
    <property type="term" value="F:heme binding"/>
    <property type="evidence" value="ECO:0007669"/>
    <property type="project" value="InterPro"/>
</dbReference>
<keyword evidence="5" id="KW-0560">Oxidoreductase</keyword>
<evidence type="ECO:0000256" key="5">
    <source>
        <dbReference type="ARBA" id="ARBA00023002"/>
    </source>
</evidence>
<dbReference type="CDD" id="cd00314">
    <property type="entry name" value="plant_peroxidase_like"/>
    <property type="match status" value="1"/>
</dbReference>
<dbReference type="InterPro" id="IPR019793">
    <property type="entry name" value="Peroxidases_heam-ligand_BS"/>
</dbReference>
<keyword evidence="6" id="KW-0408">Iron</keyword>
<comment type="cofactor">
    <cofactor evidence="1">
        <name>heme b</name>
        <dbReference type="ChEBI" id="CHEBI:60344"/>
    </cofactor>
</comment>
<organism evidence="10">
    <name type="scientific">Arcella intermedia</name>
    <dbReference type="NCBI Taxonomy" id="1963864"/>
    <lineage>
        <taxon>Eukaryota</taxon>
        <taxon>Amoebozoa</taxon>
        <taxon>Tubulinea</taxon>
        <taxon>Elardia</taxon>
        <taxon>Arcellinida</taxon>
        <taxon>Sphaerothecina</taxon>
        <taxon>Arcellidae</taxon>
        <taxon>Arcella</taxon>
    </lineage>
</organism>
<sequence length="638" mass="70150">MKAIDWNAVKADIAAMLTTSQDFWPADYGNYGPFMVRQAWHCSGSYRTYDGHGGCDGGRQRFEPERSWADNTNLDKAKTLLWPIKEKYGLGLSWGDLIILTGNVAIETMGGPVFGFCAGRMDDYDGRASELLGPTTEQADIYPCAVDGDCKRPFGTTTIGLIYVNPEGPMGKPVPELSAPQVRDTFGRMDMNDMETVALIGGGHAFGKTHGACPLGPGPSPKEDPSNPWPGLCGTGRGKDTFTSGFEGPWTATPTAWSNYYYNVLLNNDWTSHVGPGGHYQWQSPTSPGTMMLTSDLSLSKDSSYLSLVRKFASNITALNEQFSRAWYKLTSRDMGPVSRCVGPWVPPAQPFQNPLPPTPTVLPDFEKVKADIRKAISTDNKNILQPDYFNNTPYYGAVFVHLAWQCASTFRHSDYLGGCNGARIRFPPQSLWPTNAATGSILQLLQPIQQSYVNLSWADLIVLAGTVALEDASQTAISFCPGRTDAMDGSGSTLLRPNGNYSASIQDLRIAAALMNLTDREFVALMGRIRSPAQLQRSGFFGSYTNNPTVLSNQYFVTLLGETWKPVMIGKNLEYQAVGKELYMLPMDLAIRWDDTFLAIAQDFASDQSMFVREFLSAWVKMMNADRFDGPTGNLCK</sequence>
<evidence type="ECO:0000256" key="1">
    <source>
        <dbReference type="ARBA" id="ARBA00001970"/>
    </source>
</evidence>
<feature type="domain" description="Plant heme peroxidase family profile" evidence="9">
    <location>
        <begin position="456"/>
        <end position="638"/>
    </location>
</feature>
<keyword evidence="4" id="KW-0479">Metal-binding</keyword>
<dbReference type="InterPro" id="IPR010255">
    <property type="entry name" value="Haem_peroxidase_sf"/>
</dbReference>
<keyword evidence="3" id="KW-0349">Heme</keyword>
<dbReference type="PRINTS" id="PR00460">
    <property type="entry name" value="BPEROXIDASE"/>
</dbReference>
<name>A0A6B2KZL8_9EUKA</name>
<dbReference type="PANTHER" id="PTHR30555">
    <property type="entry name" value="HYDROPEROXIDASE I, BIFUNCTIONAL CATALASE-PEROXIDASE"/>
    <property type="match status" value="1"/>
</dbReference>
<evidence type="ECO:0000256" key="6">
    <source>
        <dbReference type="ARBA" id="ARBA00023004"/>
    </source>
</evidence>
<comment type="catalytic activity">
    <reaction evidence="8">
        <text>2 H2O2 = O2 + 2 H2O</text>
        <dbReference type="Rhea" id="RHEA:20309"/>
        <dbReference type="ChEBI" id="CHEBI:15377"/>
        <dbReference type="ChEBI" id="CHEBI:15379"/>
        <dbReference type="ChEBI" id="CHEBI:16240"/>
        <dbReference type="EC" id="1.11.1.21"/>
    </reaction>
</comment>
<evidence type="ECO:0000313" key="10">
    <source>
        <dbReference type="EMBL" id="NDV30166.1"/>
    </source>
</evidence>
<dbReference type="PANTHER" id="PTHR30555:SF0">
    <property type="entry name" value="CATALASE-PEROXIDASE"/>
    <property type="match status" value="1"/>
</dbReference>
<dbReference type="GO" id="GO:0042744">
    <property type="term" value="P:hydrogen peroxide catabolic process"/>
    <property type="evidence" value="ECO:0007669"/>
    <property type="project" value="UniProtKB-KW"/>
</dbReference>
<dbReference type="InterPro" id="IPR002016">
    <property type="entry name" value="Haem_peroxidase"/>
</dbReference>
<dbReference type="Gene3D" id="1.10.520.10">
    <property type="match status" value="2"/>
</dbReference>
<evidence type="ECO:0000256" key="8">
    <source>
        <dbReference type="ARBA" id="ARBA00049145"/>
    </source>
</evidence>
<evidence type="ECO:0000259" key="9">
    <source>
        <dbReference type="PROSITE" id="PS50873"/>
    </source>
</evidence>
<evidence type="ECO:0000256" key="3">
    <source>
        <dbReference type="ARBA" id="ARBA00022617"/>
    </source>
</evidence>